<feature type="transmembrane region" description="Helical" evidence="15">
    <location>
        <begin position="132"/>
        <end position="155"/>
    </location>
</feature>
<evidence type="ECO:0000256" key="14">
    <source>
        <dbReference type="SAM" id="MobiDB-lite"/>
    </source>
</evidence>
<evidence type="ECO:0000256" key="11">
    <source>
        <dbReference type="ARBA" id="ARBA00023157"/>
    </source>
</evidence>
<dbReference type="Proteomes" id="UP000235672">
    <property type="component" value="Unassembled WGS sequence"/>
</dbReference>
<dbReference type="PANTHER" id="PTHR33048">
    <property type="entry name" value="PTH11-LIKE INTEGRAL MEMBRANE PROTEIN (AFU_ORTHOLOGUE AFUA_5G11245)"/>
    <property type="match status" value="1"/>
</dbReference>
<evidence type="ECO:0000256" key="3">
    <source>
        <dbReference type="ARBA" id="ARBA00004613"/>
    </source>
</evidence>
<evidence type="ECO:0000256" key="5">
    <source>
        <dbReference type="ARBA" id="ARBA00022525"/>
    </source>
</evidence>
<keyword evidence="5" id="KW-0964">Secreted</keyword>
<keyword evidence="12" id="KW-0449">Lipoprotein</keyword>
<dbReference type="OrthoDB" id="408702at2759"/>
<dbReference type="STRING" id="1745343.A0A2J6PZ96"/>
<keyword evidence="20" id="KW-1185">Reference proteome</keyword>
<evidence type="ECO:0000256" key="9">
    <source>
        <dbReference type="ARBA" id="ARBA00022989"/>
    </source>
</evidence>
<keyword evidence="8 16" id="KW-0732">Signal</keyword>
<keyword evidence="10 15" id="KW-0472">Membrane</keyword>
<dbReference type="Pfam" id="PF20684">
    <property type="entry name" value="Fung_rhodopsin"/>
    <property type="match status" value="1"/>
</dbReference>
<gene>
    <name evidence="19" type="ORF">NA56DRAFT_647104</name>
</gene>
<feature type="transmembrane region" description="Helical" evidence="15">
    <location>
        <begin position="258"/>
        <end position="280"/>
    </location>
</feature>
<evidence type="ECO:0000256" key="12">
    <source>
        <dbReference type="ARBA" id="ARBA00023288"/>
    </source>
</evidence>
<feature type="chain" id="PRO_5014337159" evidence="16">
    <location>
        <begin position="22"/>
        <end position="419"/>
    </location>
</feature>
<evidence type="ECO:0000256" key="7">
    <source>
        <dbReference type="ARBA" id="ARBA00022692"/>
    </source>
</evidence>
<dbReference type="InterPro" id="IPR008427">
    <property type="entry name" value="Extracellular_membr_CFEM_dom"/>
</dbReference>
<feature type="domain" description="Rhodopsin" evidence="18">
    <location>
        <begin position="116"/>
        <end position="353"/>
    </location>
</feature>
<evidence type="ECO:0000256" key="6">
    <source>
        <dbReference type="ARBA" id="ARBA00022622"/>
    </source>
</evidence>
<dbReference type="InterPro" id="IPR049326">
    <property type="entry name" value="Rhodopsin_dom_fungi"/>
</dbReference>
<feature type="region of interest" description="Disordered" evidence="14">
    <location>
        <begin position="372"/>
        <end position="394"/>
    </location>
</feature>
<name>A0A2J6PZ96_9HELO</name>
<reference evidence="19 20" key="1">
    <citation type="submission" date="2016-05" db="EMBL/GenBank/DDBJ databases">
        <title>A degradative enzymes factory behind the ericoid mycorrhizal symbiosis.</title>
        <authorList>
            <consortium name="DOE Joint Genome Institute"/>
            <person name="Martino E."/>
            <person name="Morin E."/>
            <person name="Grelet G."/>
            <person name="Kuo A."/>
            <person name="Kohler A."/>
            <person name="Daghino S."/>
            <person name="Barry K."/>
            <person name="Choi C."/>
            <person name="Cichocki N."/>
            <person name="Clum A."/>
            <person name="Copeland A."/>
            <person name="Hainaut M."/>
            <person name="Haridas S."/>
            <person name="Labutti K."/>
            <person name="Lindquist E."/>
            <person name="Lipzen A."/>
            <person name="Khouja H.-R."/>
            <person name="Murat C."/>
            <person name="Ohm R."/>
            <person name="Olson A."/>
            <person name="Spatafora J."/>
            <person name="Veneault-Fourrey C."/>
            <person name="Henrissat B."/>
            <person name="Grigoriev I."/>
            <person name="Martin F."/>
            <person name="Perotto S."/>
        </authorList>
    </citation>
    <scope>NUCLEOTIDE SEQUENCE [LARGE SCALE GENOMIC DNA]</scope>
    <source>
        <strain evidence="19 20">UAMH 7357</strain>
    </source>
</reference>
<keyword evidence="7 15" id="KW-0812">Transmembrane</keyword>
<sequence length="419" mass="45927">MKCLGSVFVALLLCIVSTASAQEYSIANVTTCGLSCVAEVAPTVGCSVLDTACQCKNTKLPELVTNCLLANCTMHDGLILAKVQAAVCDLPHPDRSSLPIILVATVYTVVCVLIALRLVSKIWVSRTMGTDDWMIISALVILFISVFFTIKMAKMGFGKHVWDLQDGDLMHILEYFYIAENAYVVAITLAKISILFLYLRLFEHHPSFRLAAHITIFSTAVATLVLSFITIFSCYPVAYFWDRDIKGGRCLNIQNVAYAVGALSIVEDLVIVALPFPVLFRLQMSTSKKVGIGVMFVLGGLGCIVSMIRLKSLMHFSNSVDPSWDNVPVVTWTVIELCAAMICASLPALRLLVMHLFPRIFPSSLRSASKTPVFSTREGSGLKSWQTGTGLEGRKKRLDSFLELERSGTDTPPEVPPKD</sequence>
<dbReference type="PANTHER" id="PTHR33048:SF131">
    <property type="entry name" value="INTEGRAL MEMBRANE PROTEIN"/>
    <property type="match status" value="1"/>
</dbReference>
<organism evidence="19 20">
    <name type="scientific">Hyaloscypha hepaticicola</name>
    <dbReference type="NCBI Taxonomy" id="2082293"/>
    <lineage>
        <taxon>Eukaryota</taxon>
        <taxon>Fungi</taxon>
        <taxon>Dikarya</taxon>
        <taxon>Ascomycota</taxon>
        <taxon>Pezizomycotina</taxon>
        <taxon>Leotiomycetes</taxon>
        <taxon>Helotiales</taxon>
        <taxon>Hyaloscyphaceae</taxon>
        <taxon>Hyaloscypha</taxon>
    </lineage>
</organism>
<comment type="similarity">
    <text evidence="4">Belongs to the RBT5 family.</text>
</comment>
<evidence type="ECO:0000256" key="2">
    <source>
        <dbReference type="ARBA" id="ARBA00004589"/>
    </source>
</evidence>
<dbReference type="GO" id="GO:0098552">
    <property type="term" value="C:side of membrane"/>
    <property type="evidence" value="ECO:0007669"/>
    <property type="project" value="UniProtKB-KW"/>
</dbReference>
<keyword evidence="9 15" id="KW-1133">Transmembrane helix</keyword>
<evidence type="ECO:0000256" key="8">
    <source>
        <dbReference type="ARBA" id="ARBA00022729"/>
    </source>
</evidence>
<evidence type="ECO:0000256" key="4">
    <source>
        <dbReference type="ARBA" id="ARBA00010031"/>
    </source>
</evidence>
<feature type="transmembrane region" description="Helical" evidence="15">
    <location>
        <begin position="330"/>
        <end position="353"/>
    </location>
</feature>
<feature type="compositionally biased region" description="Polar residues" evidence="14">
    <location>
        <begin position="372"/>
        <end position="389"/>
    </location>
</feature>
<feature type="signal peptide" evidence="16">
    <location>
        <begin position="1"/>
        <end position="21"/>
    </location>
</feature>
<feature type="transmembrane region" description="Helical" evidence="15">
    <location>
        <begin position="175"/>
        <end position="198"/>
    </location>
</feature>
<comment type="similarity">
    <text evidence="13">Belongs to the SAT4 family.</text>
</comment>
<evidence type="ECO:0000259" key="18">
    <source>
        <dbReference type="Pfam" id="PF20684"/>
    </source>
</evidence>
<dbReference type="GO" id="GO:0005576">
    <property type="term" value="C:extracellular region"/>
    <property type="evidence" value="ECO:0007669"/>
    <property type="project" value="UniProtKB-SubCell"/>
</dbReference>
<evidence type="ECO:0000259" key="17">
    <source>
        <dbReference type="Pfam" id="PF05730"/>
    </source>
</evidence>
<feature type="transmembrane region" description="Helical" evidence="15">
    <location>
        <begin position="210"/>
        <end position="238"/>
    </location>
</feature>
<evidence type="ECO:0000256" key="15">
    <source>
        <dbReference type="SAM" id="Phobius"/>
    </source>
</evidence>
<feature type="transmembrane region" description="Helical" evidence="15">
    <location>
        <begin position="292"/>
        <end position="310"/>
    </location>
</feature>
<dbReference type="InterPro" id="IPR052337">
    <property type="entry name" value="SAT4-like"/>
</dbReference>
<evidence type="ECO:0000256" key="10">
    <source>
        <dbReference type="ARBA" id="ARBA00023136"/>
    </source>
</evidence>
<keyword evidence="11" id="KW-1015">Disulfide bond</keyword>
<protein>
    <submittedName>
        <fullName evidence="19">Uncharacterized protein</fullName>
    </submittedName>
</protein>
<feature type="transmembrane region" description="Helical" evidence="15">
    <location>
        <begin position="98"/>
        <end position="120"/>
    </location>
</feature>
<evidence type="ECO:0000313" key="20">
    <source>
        <dbReference type="Proteomes" id="UP000235672"/>
    </source>
</evidence>
<feature type="domain" description="CFEM" evidence="17">
    <location>
        <begin position="26"/>
        <end position="88"/>
    </location>
</feature>
<keyword evidence="6" id="KW-0325">Glycoprotein</keyword>
<evidence type="ECO:0000256" key="1">
    <source>
        <dbReference type="ARBA" id="ARBA00004141"/>
    </source>
</evidence>
<keyword evidence="6" id="KW-0336">GPI-anchor</keyword>
<comment type="subcellular location">
    <subcellularLocation>
        <location evidence="2">Membrane</location>
        <topology evidence="2">Lipid-anchor</topology>
        <topology evidence="2">GPI-anchor</topology>
    </subcellularLocation>
    <subcellularLocation>
        <location evidence="1">Membrane</location>
        <topology evidence="1">Multi-pass membrane protein</topology>
    </subcellularLocation>
    <subcellularLocation>
        <location evidence="3">Secreted</location>
    </subcellularLocation>
</comment>
<dbReference type="EMBL" id="KZ613489">
    <property type="protein sequence ID" value="PMD19372.1"/>
    <property type="molecule type" value="Genomic_DNA"/>
</dbReference>
<dbReference type="Pfam" id="PF05730">
    <property type="entry name" value="CFEM"/>
    <property type="match status" value="1"/>
</dbReference>
<evidence type="ECO:0000256" key="13">
    <source>
        <dbReference type="ARBA" id="ARBA00038359"/>
    </source>
</evidence>
<evidence type="ECO:0000313" key="19">
    <source>
        <dbReference type="EMBL" id="PMD19372.1"/>
    </source>
</evidence>
<proteinExistence type="inferred from homology"/>
<dbReference type="AlphaFoldDB" id="A0A2J6PZ96"/>
<accession>A0A2J6PZ96</accession>
<evidence type="ECO:0000256" key="16">
    <source>
        <dbReference type="SAM" id="SignalP"/>
    </source>
</evidence>